<reference evidence="2" key="1">
    <citation type="journal article" date="2023" name="Int. J. Mol. Sci.">
        <title>Metagenomics Revealed a New Genus 'Candidatus Thiocaldithrix dubininis' gen. nov., sp. nov. and a New Species 'Candidatus Thiothrix putei' sp. nov. in the Family Thiotrichaceae, Some Members of Which Have Traits of Both Na+- and H+-Motive Energetics.</title>
        <authorList>
            <person name="Ravin N.V."/>
            <person name="Muntyan M.S."/>
            <person name="Smolyakov D.D."/>
            <person name="Rudenko T.S."/>
            <person name="Beletsky A.V."/>
            <person name="Mardanov A.V."/>
            <person name="Grabovich M.Y."/>
        </authorList>
    </citation>
    <scope>NUCLEOTIDE SEQUENCE</scope>
    <source>
        <strain evidence="2">GKL-02</strain>
    </source>
</reference>
<dbReference type="Pfam" id="PF13676">
    <property type="entry name" value="TIR_2"/>
    <property type="match status" value="1"/>
</dbReference>
<dbReference type="Gene3D" id="3.40.50.10140">
    <property type="entry name" value="Toll/interleukin-1 receptor homology (TIR) domain"/>
    <property type="match status" value="1"/>
</dbReference>
<proteinExistence type="predicted"/>
<dbReference type="EMBL" id="CP124756">
    <property type="protein sequence ID" value="WGZ93338.1"/>
    <property type="molecule type" value="Genomic_DNA"/>
</dbReference>
<dbReference type="InterPro" id="IPR035897">
    <property type="entry name" value="Toll_tir_struct_dom_sf"/>
</dbReference>
<dbReference type="SMART" id="SM00671">
    <property type="entry name" value="SEL1"/>
    <property type="match status" value="1"/>
</dbReference>
<dbReference type="GO" id="GO:0007165">
    <property type="term" value="P:signal transduction"/>
    <property type="evidence" value="ECO:0007669"/>
    <property type="project" value="InterPro"/>
</dbReference>
<dbReference type="SUPFAM" id="SSF81901">
    <property type="entry name" value="HCP-like"/>
    <property type="match status" value="1"/>
</dbReference>
<organism evidence="2">
    <name type="scientific">Candidatus Thiothrix putei</name>
    <dbReference type="NCBI Taxonomy" id="3080811"/>
    <lineage>
        <taxon>Bacteria</taxon>
        <taxon>Pseudomonadati</taxon>
        <taxon>Pseudomonadota</taxon>
        <taxon>Gammaproteobacteria</taxon>
        <taxon>Thiotrichales</taxon>
        <taxon>Thiotrichaceae</taxon>
        <taxon>Thiothrix</taxon>
    </lineage>
</organism>
<dbReference type="InterPro" id="IPR011990">
    <property type="entry name" value="TPR-like_helical_dom_sf"/>
</dbReference>
<sequence length="301" mass="33346">MTDIFISYSSKDREWVARLAKGLEAHGYEVWWDPEILPGQHYQDVIQKALHGASCTVAVWTPNSVASDYVRAECLWAFNKRNLISVLGKDTEIPTPFNAIQIADLRQWRGSADDANFQRLLRGIKFVQTGESVPPSRQPEPPKKFPWLPTLFISAAVLGGSGIYWQSTQIDPVKEESPARQASTAVATPPVTIDPAQVQADAERKAKEAQANELAQAKATLAADDETAWPSAVDRLIDLAKKGESEAMYLLGIVYQKGRGADKDIKASCKFYKDSAERDNVKANDLYKQLKEAVDDPKICP</sequence>
<gene>
    <name evidence="2" type="ORF">QJT81_16215</name>
</gene>
<dbReference type="KEGG" id="tput:QJT81_16215"/>
<dbReference type="AlphaFoldDB" id="A0AA95HCZ4"/>
<dbReference type="Gene3D" id="1.25.40.10">
    <property type="entry name" value="Tetratricopeptide repeat domain"/>
    <property type="match status" value="1"/>
</dbReference>
<accession>A0AA95HCZ4</accession>
<feature type="domain" description="TIR" evidence="1">
    <location>
        <begin position="1"/>
        <end position="125"/>
    </location>
</feature>
<dbReference type="InterPro" id="IPR006597">
    <property type="entry name" value="Sel1-like"/>
</dbReference>
<evidence type="ECO:0000313" key="2">
    <source>
        <dbReference type="EMBL" id="WGZ93338.1"/>
    </source>
</evidence>
<dbReference type="InterPro" id="IPR000157">
    <property type="entry name" value="TIR_dom"/>
</dbReference>
<dbReference type="SUPFAM" id="SSF52200">
    <property type="entry name" value="Toll/Interleukin receptor TIR domain"/>
    <property type="match status" value="1"/>
</dbReference>
<protein>
    <submittedName>
        <fullName evidence="2">TIR domain-containing protein</fullName>
    </submittedName>
</protein>
<reference evidence="2" key="2">
    <citation type="submission" date="2023-04" db="EMBL/GenBank/DDBJ databases">
        <authorList>
            <person name="Beletskiy A.V."/>
            <person name="Mardanov A.V."/>
            <person name="Ravin N.V."/>
        </authorList>
    </citation>
    <scope>NUCLEOTIDE SEQUENCE</scope>
    <source>
        <strain evidence="2">GKL-02</strain>
    </source>
</reference>
<evidence type="ECO:0000259" key="1">
    <source>
        <dbReference type="PROSITE" id="PS50104"/>
    </source>
</evidence>
<name>A0AA95HCZ4_9GAMM</name>
<dbReference type="Proteomes" id="UP001301326">
    <property type="component" value="Chromosome"/>
</dbReference>
<dbReference type="PROSITE" id="PS50104">
    <property type="entry name" value="TIR"/>
    <property type="match status" value="1"/>
</dbReference>